<gene>
    <name evidence="1" type="ORF">I553_2932</name>
</gene>
<proteinExistence type="predicted"/>
<organism evidence="1">
    <name type="scientific">Mycobacterium xenopi 4042</name>
    <dbReference type="NCBI Taxonomy" id="1299334"/>
    <lineage>
        <taxon>Bacteria</taxon>
        <taxon>Bacillati</taxon>
        <taxon>Actinomycetota</taxon>
        <taxon>Actinomycetes</taxon>
        <taxon>Mycobacteriales</taxon>
        <taxon>Mycobacteriaceae</taxon>
        <taxon>Mycobacterium</taxon>
    </lineage>
</organism>
<dbReference type="AlphaFoldDB" id="X8ECJ5"/>
<dbReference type="EMBL" id="JAOB01000004">
    <property type="protein sequence ID" value="EUA78642.1"/>
    <property type="molecule type" value="Genomic_DNA"/>
</dbReference>
<evidence type="ECO:0000313" key="1">
    <source>
        <dbReference type="EMBL" id="EUA78642.1"/>
    </source>
</evidence>
<reference evidence="1" key="1">
    <citation type="submission" date="2014-01" db="EMBL/GenBank/DDBJ databases">
        <authorList>
            <person name="Brown-Elliot B."/>
            <person name="Wallace R."/>
            <person name="Lenaerts A."/>
            <person name="Ordway D."/>
            <person name="DeGroote M.A."/>
            <person name="Parker T."/>
            <person name="Sizemore C."/>
            <person name="Tallon L.J."/>
            <person name="Sadzewicz L.K."/>
            <person name="Sengamalay N."/>
            <person name="Fraser C.M."/>
            <person name="Hine E."/>
            <person name="Shefchek K.A."/>
            <person name="Das S.P."/>
            <person name="Tettelin H."/>
        </authorList>
    </citation>
    <scope>NUCLEOTIDE SEQUENCE [LARGE SCALE GENOMIC DNA]</scope>
    <source>
        <strain evidence="1">4042</strain>
    </source>
</reference>
<sequence>MRSSSREEIVEKFDALEAALDAVLELSCDALTTPSGSHWTAVSGCGVGCRPSSIR</sequence>
<accession>X8ECJ5</accession>
<protein>
    <submittedName>
        <fullName evidence="1">Uncharacterized protein</fullName>
    </submittedName>
</protein>
<dbReference type="PATRIC" id="fig|1299334.3.peg.173"/>
<name>X8ECJ5_MYCXE</name>
<comment type="caution">
    <text evidence="1">The sequence shown here is derived from an EMBL/GenBank/DDBJ whole genome shotgun (WGS) entry which is preliminary data.</text>
</comment>